<name>D6SQW0_9BACT</name>
<dbReference type="PROSITE" id="PS51257">
    <property type="entry name" value="PROKAR_LIPOPROTEIN"/>
    <property type="match status" value="1"/>
</dbReference>
<dbReference type="EMBL" id="ACJN02000002">
    <property type="protein sequence ID" value="EFI35136.1"/>
    <property type="molecule type" value="Genomic_DNA"/>
</dbReference>
<dbReference type="SMART" id="SM00028">
    <property type="entry name" value="TPR"/>
    <property type="match status" value="10"/>
</dbReference>
<keyword evidence="1" id="KW-0802">TPR repeat</keyword>
<dbReference type="RefSeq" id="WP_008870450.1">
    <property type="nucleotide sequence ID" value="NZ_ACJN02000002.1"/>
</dbReference>
<evidence type="ECO:0000256" key="1">
    <source>
        <dbReference type="PROSITE-ProRule" id="PRU00339"/>
    </source>
</evidence>
<comment type="caution">
    <text evidence="3">The sequence shown here is derived from an EMBL/GenBank/DDBJ whole genome shotgun (WGS) entry which is preliminary data.</text>
</comment>
<evidence type="ECO:0000256" key="2">
    <source>
        <dbReference type="SAM" id="MobiDB-lite"/>
    </source>
</evidence>
<protein>
    <submittedName>
        <fullName evidence="3">Tetratricopeptide TPR_2 repeat protein</fullName>
    </submittedName>
</protein>
<dbReference type="Proteomes" id="UP000005496">
    <property type="component" value="Unassembled WGS sequence"/>
</dbReference>
<dbReference type="PANTHER" id="PTHR12558">
    <property type="entry name" value="CELL DIVISION CYCLE 16,23,27"/>
    <property type="match status" value="1"/>
</dbReference>
<evidence type="ECO:0000313" key="4">
    <source>
        <dbReference type="Proteomes" id="UP000005496"/>
    </source>
</evidence>
<gene>
    <name evidence="3" type="ORF">Dthio_PD2531</name>
</gene>
<dbReference type="eggNOG" id="COG0457">
    <property type="taxonomic scope" value="Bacteria"/>
</dbReference>
<feature type="repeat" description="TPR" evidence="1">
    <location>
        <begin position="106"/>
        <end position="139"/>
    </location>
</feature>
<dbReference type="Pfam" id="PF14559">
    <property type="entry name" value="TPR_19"/>
    <property type="match status" value="1"/>
</dbReference>
<dbReference type="PANTHER" id="PTHR12558:SF13">
    <property type="entry name" value="CELL DIVISION CYCLE PROTEIN 27 HOMOLOG"/>
    <property type="match status" value="1"/>
</dbReference>
<dbReference type="Pfam" id="PF13432">
    <property type="entry name" value="TPR_16"/>
    <property type="match status" value="2"/>
</dbReference>
<dbReference type="AlphaFoldDB" id="D6SQW0"/>
<feature type="repeat" description="TPR" evidence="1">
    <location>
        <begin position="173"/>
        <end position="206"/>
    </location>
</feature>
<dbReference type="InterPro" id="IPR019734">
    <property type="entry name" value="TPR_rpt"/>
</dbReference>
<sequence>MGKKILVIMIAAVVLGCAPKTQQPETAKTGRELTPQAQVTYHYLKSLDYQAAGDHEKAALALEKALVLGPSVRLYQDLAREYLRQGEKQKAVDILQDATGIYPRTPELYFQMAEFYLVKGDRSGAVKALEKYKDLVPEDLDVYEDLAAFYIEMRDYAGAVDLLQEIPPDEMTPEMHYYMGRAKSELGEKTDAVAYLDKAVQARPGFMQAWAEKAFIYEQERDYLQAERIYQQLLKMGERSPDLILRIVELNLLLNDPERAVAMFGKGPDEVRFQLDMVNQFIRNEFYEHADILLQDIAAESDYPDTMYFYFALIAYEGRNDPQLALDYLSRISKEDSYHLQALSFRVQILFHEKNYQEALELSRKGQELHPGEDRVHLFEAIVLEAMEEYQEARKVLEKALEKWPGQTDFLFRKGVVLDKSGKTEKSLQIMEEIIALDQEHHEALNYVGYTLADQDRDLDRAMILIKRALELDPGNGYYIDSLAWVYYRQGSYEKAWEEILAAVEQVDDEAVIWEHYGDIAKALGKREHALHGYEKALELDPENPEHLREQRAKVKDMPENESAKAGP</sequence>
<dbReference type="PROSITE" id="PS50005">
    <property type="entry name" value="TPR"/>
    <property type="match status" value="4"/>
</dbReference>
<accession>D6SQW0</accession>
<organism evidence="3 4">
    <name type="scientific">Desulfonatronospira thiodismutans ASO3-1</name>
    <dbReference type="NCBI Taxonomy" id="555779"/>
    <lineage>
        <taxon>Bacteria</taxon>
        <taxon>Pseudomonadati</taxon>
        <taxon>Thermodesulfobacteriota</taxon>
        <taxon>Desulfovibrionia</taxon>
        <taxon>Desulfovibrionales</taxon>
        <taxon>Desulfonatronovibrionaceae</taxon>
        <taxon>Desulfonatronospira</taxon>
    </lineage>
</organism>
<dbReference type="Pfam" id="PF13428">
    <property type="entry name" value="TPR_14"/>
    <property type="match status" value="1"/>
</dbReference>
<proteinExistence type="predicted"/>
<keyword evidence="4" id="KW-1185">Reference proteome</keyword>
<dbReference type="Pfam" id="PF13181">
    <property type="entry name" value="TPR_8"/>
    <property type="match status" value="1"/>
</dbReference>
<dbReference type="Gene3D" id="1.25.40.10">
    <property type="entry name" value="Tetratricopeptide repeat domain"/>
    <property type="match status" value="2"/>
</dbReference>
<evidence type="ECO:0000313" key="3">
    <source>
        <dbReference type="EMBL" id="EFI35136.1"/>
    </source>
</evidence>
<feature type="repeat" description="TPR" evidence="1">
    <location>
        <begin position="72"/>
        <end position="105"/>
    </location>
</feature>
<feature type="region of interest" description="Disordered" evidence="2">
    <location>
        <begin position="538"/>
        <end position="568"/>
    </location>
</feature>
<dbReference type="SUPFAM" id="SSF48452">
    <property type="entry name" value="TPR-like"/>
    <property type="match status" value="3"/>
</dbReference>
<dbReference type="InterPro" id="IPR011990">
    <property type="entry name" value="TPR-like_helical_dom_sf"/>
</dbReference>
<reference evidence="3" key="1">
    <citation type="submission" date="2010-05" db="EMBL/GenBank/DDBJ databases">
        <title>The draft genome of Desulfonatronospira thiodismutans ASO3-1.</title>
        <authorList>
            <consortium name="US DOE Joint Genome Institute (JGI-PGF)"/>
            <person name="Lucas S."/>
            <person name="Copeland A."/>
            <person name="Lapidus A."/>
            <person name="Cheng J.-F."/>
            <person name="Bruce D."/>
            <person name="Goodwin L."/>
            <person name="Pitluck S."/>
            <person name="Chertkov O."/>
            <person name="Brettin T."/>
            <person name="Detter J.C."/>
            <person name="Han C."/>
            <person name="Land M.L."/>
            <person name="Hauser L."/>
            <person name="Kyrpides N."/>
            <person name="Mikhailova N."/>
            <person name="Muyzer G."/>
            <person name="Woyke T."/>
        </authorList>
    </citation>
    <scope>NUCLEOTIDE SEQUENCE [LARGE SCALE GENOMIC DNA]</scope>
    <source>
        <strain evidence="3">ASO3-1</strain>
    </source>
</reference>
<feature type="repeat" description="TPR" evidence="1">
    <location>
        <begin position="511"/>
        <end position="544"/>
    </location>
</feature>
<dbReference type="OrthoDB" id="9766710at2"/>